<evidence type="ECO:0000313" key="4">
    <source>
        <dbReference type="EMBL" id="KTB02607.1"/>
    </source>
</evidence>
<evidence type="ECO:0000256" key="3">
    <source>
        <dbReference type="HAMAP-Rule" id="MF_03046"/>
    </source>
</evidence>
<dbReference type="GO" id="GO:0015031">
    <property type="term" value="P:protein transport"/>
    <property type="evidence" value="ECO:0007669"/>
    <property type="project" value="UniProtKB-KW"/>
</dbReference>
<dbReference type="VEuPathDB" id="FungiDB:GVI51_K07623"/>
<reference evidence="4 5" key="1">
    <citation type="submission" date="2015-10" db="EMBL/GenBank/DDBJ databases">
        <title>Draft genomes sequences of Candida glabrata isolates 1A, 1B, 2A, 2B, 3A and 3B.</title>
        <authorList>
            <person name="Haavelsrud O.E."/>
            <person name="Gaustad P."/>
        </authorList>
    </citation>
    <scope>NUCLEOTIDE SEQUENCE [LARGE SCALE GENOMIC DNA]</scope>
    <source>
        <strain evidence="4">910700640</strain>
    </source>
</reference>
<keyword evidence="3" id="KW-0805">Transcription regulation</keyword>
<accession>A0A0W0EJA9</accession>
<comment type="caution">
    <text evidence="4">The sequence shown here is derived from an EMBL/GenBank/DDBJ whole genome shotgun (WGS) entry which is preliminary data.</text>
</comment>
<dbReference type="GO" id="GO:0005654">
    <property type="term" value="C:nucleoplasm"/>
    <property type="evidence" value="ECO:0007669"/>
    <property type="project" value="UniProtKB-SubCell"/>
</dbReference>
<dbReference type="VEuPathDB" id="FungiDB:B1J91_K07755g"/>
<gene>
    <name evidence="3" type="primary">SUS1</name>
    <name evidence="4" type="ORF">AO440_003578</name>
</gene>
<dbReference type="GO" id="GO:0003682">
    <property type="term" value="F:chromatin binding"/>
    <property type="evidence" value="ECO:0007669"/>
    <property type="project" value="EnsemblFungi"/>
</dbReference>
<dbReference type="GO" id="GO:0005643">
    <property type="term" value="C:nuclear pore"/>
    <property type="evidence" value="ECO:0007669"/>
    <property type="project" value="UniProtKB-UniRule"/>
</dbReference>
<dbReference type="Proteomes" id="UP000054886">
    <property type="component" value="Unassembled WGS sequence"/>
</dbReference>
<dbReference type="GO" id="GO:0006368">
    <property type="term" value="P:transcription elongation by RNA polymerase II"/>
    <property type="evidence" value="ECO:0007669"/>
    <property type="project" value="UniProtKB-UniRule"/>
</dbReference>
<name>A0A0W0EJA9_CANGB</name>
<dbReference type="GO" id="GO:0000124">
    <property type="term" value="C:SAGA complex"/>
    <property type="evidence" value="ECO:0007669"/>
    <property type="project" value="UniProtKB-UniRule"/>
</dbReference>
<dbReference type="InterPro" id="IPR038212">
    <property type="entry name" value="TF_EnY2_sf"/>
</dbReference>
<dbReference type="GO" id="GO:0003713">
    <property type="term" value="F:transcription coactivator activity"/>
    <property type="evidence" value="ECO:0007669"/>
    <property type="project" value="UniProtKB-UniRule"/>
</dbReference>
<dbReference type="GO" id="GO:0045944">
    <property type="term" value="P:positive regulation of transcription by RNA polymerase II"/>
    <property type="evidence" value="ECO:0007669"/>
    <property type="project" value="EnsemblFungi"/>
</dbReference>
<dbReference type="GO" id="GO:0016973">
    <property type="term" value="P:poly(A)+ mRNA export from nucleus"/>
    <property type="evidence" value="ECO:0007669"/>
    <property type="project" value="EnsemblFungi"/>
</dbReference>
<organism evidence="4 5">
    <name type="scientific">Candida glabrata</name>
    <name type="common">Yeast</name>
    <name type="synonym">Torulopsis glabrata</name>
    <dbReference type="NCBI Taxonomy" id="5478"/>
    <lineage>
        <taxon>Eukaryota</taxon>
        <taxon>Fungi</taxon>
        <taxon>Dikarya</taxon>
        <taxon>Ascomycota</taxon>
        <taxon>Saccharomycotina</taxon>
        <taxon>Saccharomycetes</taxon>
        <taxon>Saccharomycetales</taxon>
        <taxon>Saccharomycetaceae</taxon>
        <taxon>Nakaseomyces</taxon>
    </lineage>
</organism>
<keyword evidence="3" id="KW-0653">Protein transport</keyword>
<keyword evidence="3" id="KW-0010">Activator</keyword>
<keyword evidence="2 3" id="KW-0811">Translocation</keyword>
<evidence type="ECO:0000313" key="5">
    <source>
        <dbReference type="Proteomes" id="UP000054886"/>
    </source>
</evidence>
<dbReference type="GO" id="GO:0008047">
    <property type="term" value="F:enzyme activator activity"/>
    <property type="evidence" value="ECO:0007669"/>
    <property type="project" value="EnsemblFungi"/>
</dbReference>
<keyword evidence="3" id="KW-0963">Cytoplasm</keyword>
<dbReference type="Pfam" id="PF10163">
    <property type="entry name" value="EnY2"/>
    <property type="match status" value="1"/>
</dbReference>
<dbReference type="GO" id="GO:0046695">
    <property type="term" value="C:SLIK (SAGA-like) complex"/>
    <property type="evidence" value="ECO:0007669"/>
    <property type="project" value="EnsemblFungi"/>
</dbReference>
<dbReference type="GO" id="GO:0071028">
    <property type="term" value="P:nuclear mRNA surveillance"/>
    <property type="evidence" value="ECO:0007669"/>
    <property type="project" value="EnsemblFungi"/>
</dbReference>
<dbReference type="GO" id="GO:0071819">
    <property type="term" value="C:DUBm complex"/>
    <property type="evidence" value="ECO:0007669"/>
    <property type="project" value="UniProtKB-UniRule"/>
</dbReference>
<keyword evidence="3" id="KW-0813">Transport</keyword>
<comment type="subunit">
    <text evidence="3">Component of the nuclear pore complex (NPC)-associated TREX-2 complex (transcription and export complex 2), composed of at least SUS1, SAC3, THP1, SEM1, and CDC31. TREX-2 contains 2 SUS1 chains. The TREX-2 complex interacts with the nucleoporin NUP1. Component of the 1.8 MDa SAGA transcription coactivator-HAT complex. SAGA is built of 5 distinct domains with specialized functions. Within the SAGA complex, SUS1, SGF11, SGF73 and UBP8 form an additional subcomplex of SAGA called the DUB module (deubiquitination module). Interacts directly with THP1, SAC3, SGF11, and with the RNA polymerase II.</text>
</comment>
<dbReference type="InterPro" id="IPR018783">
    <property type="entry name" value="TF_ENY2"/>
</dbReference>
<dbReference type="AlphaFoldDB" id="A0A0W0EJA9"/>
<evidence type="ECO:0000256" key="2">
    <source>
        <dbReference type="ARBA" id="ARBA00023010"/>
    </source>
</evidence>
<dbReference type="EMBL" id="LLZZ01000123">
    <property type="protein sequence ID" value="KTB02607.1"/>
    <property type="molecule type" value="Genomic_DNA"/>
</dbReference>
<comment type="subcellular location">
    <subcellularLocation>
        <location evidence="3">Nucleus</location>
        <location evidence="3">Nucleoplasm</location>
    </subcellularLocation>
    <subcellularLocation>
        <location evidence="3">Cytoplasm</location>
        <location evidence="3">P-body</location>
    </subcellularLocation>
</comment>
<dbReference type="GO" id="GO:0000973">
    <property type="term" value="P:post-transcriptional tethering of RNA polymerase II gene DNA at nuclear periphery"/>
    <property type="evidence" value="ECO:0007669"/>
    <property type="project" value="EnsemblFungi"/>
</dbReference>
<dbReference type="GO" id="GO:0032880">
    <property type="term" value="P:regulation of protein localization"/>
    <property type="evidence" value="ECO:0007669"/>
    <property type="project" value="EnsemblFungi"/>
</dbReference>
<keyword evidence="3" id="KW-0804">Transcription</keyword>
<dbReference type="GO" id="GO:0006325">
    <property type="term" value="P:chromatin organization"/>
    <property type="evidence" value="ECO:0007669"/>
    <property type="project" value="UniProtKB-KW"/>
</dbReference>
<comment type="similarity">
    <text evidence="3">Belongs to the ENY2 family.</text>
</comment>
<dbReference type="PANTHER" id="PTHR12514">
    <property type="entry name" value="ENHANCER OF YELLOW 2 TRANSCRIPTION FACTOR"/>
    <property type="match status" value="1"/>
</dbReference>
<proteinExistence type="inferred from homology"/>
<dbReference type="GO" id="GO:0000932">
    <property type="term" value="C:P-body"/>
    <property type="evidence" value="ECO:0007669"/>
    <property type="project" value="UniProtKB-SubCell"/>
</dbReference>
<comment type="function">
    <text evidence="3">Involved in mRNA export coupled transcription activation by association with both the TREX-2 and the SAGA complexes. At the promoters, SAGA is required for recruitment of the basal transcription machinery. It influences RNA polymerase II transcriptional activity through different activities such as TBP interaction and promoter selectivity, interaction with transcription activators, and chromatin modification through histone acetylation and deubiquitination. Within the SAGA complex, participates to a subcomplex required for deubiquitination of H2B and for the maintenance of steady-state H3 methylation levels. The TREX-2 complex functions in docking export-competent ribonucleoprotein particles (mRNPs) to the nuclear entrance of the nuclear pore complex (nuclear basket). TREX-2 participates in mRNA export and accurate chromatin positioning in the nucleus by tethering genes to the nuclear periphery. May also be involved in cytoplasmic mRNA decay by interaction with components of P-bodies.</text>
</comment>
<dbReference type="VEuPathDB" id="FungiDB:GWK60_K07579"/>
<evidence type="ECO:0000256" key="1">
    <source>
        <dbReference type="ARBA" id="ARBA00022853"/>
    </source>
</evidence>
<sequence>MTISSNENSASLRAQIQQCLVESGNYEAISNELTERLLKDGWVDEVKKLAREEISQEDSPNFSKALSQIEPQALDLVQQSTKDAIMRKITAFLEEIVETE</sequence>
<dbReference type="VEuPathDB" id="FungiDB:CAGL0K07755g"/>
<keyword evidence="1 3" id="KW-0156">Chromatin regulator</keyword>
<dbReference type="HAMAP" id="MF_03046">
    <property type="entry name" value="ENY2_Sus1"/>
    <property type="match status" value="1"/>
</dbReference>
<keyword evidence="3" id="KW-0539">Nucleus</keyword>
<dbReference type="GO" id="GO:0070390">
    <property type="term" value="C:transcription export complex 2"/>
    <property type="evidence" value="ECO:0007669"/>
    <property type="project" value="UniProtKB-UniRule"/>
</dbReference>
<keyword evidence="3" id="KW-0509">mRNA transport</keyword>
<protein>
    <recommendedName>
        <fullName evidence="3">Transcription and mRNA export factor SUS1</fullName>
    </recommendedName>
</protein>
<dbReference type="Gene3D" id="1.10.246.140">
    <property type="match status" value="1"/>
</dbReference>